<sequence>MVIAHLPRYLFHCQCLLQQRVMSRPQQLSKQGYLLEVAIEAGV</sequence>
<evidence type="ECO:0000313" key="2">
    <source>
        <dbReference type="Proteomes" id="UP001151752"/>
    </source>
</evidence>
<name>A0A9Q0WCY2_9ROSI</name>
<evidence type="ECO:0000313" key="1">
    <source>
        <dbReference type="EMBL" id="KAJ6764927.1"/>
    </source>
</evidence>
<dbReference type="EMBL" id="JAPFFM010000004">
    <property type="protein sequence ID" value="KAJ6764927.1"/>
    <property type="molecule type" value="Genomic_DNA"/>
</dbReference>
<proteinExistence type="predicted"/>
<keyword evidence="2" id="KW-1185">Reference proteome</keyword>
<reference evidence="1" key="2">
    <citation type="journal article" date="2023" name="Int. J. Mol. Sci.">
        <title>De Novo Assembly and Annotation of 11 Diverse Shrub Willow (Salix) Genomes Reveals Novel Gene Organization in Sex-Linked Regions.</title>
        <authorList>
            <person name="Hyden B."/>
            <person name="Feng K."/>
            <person name="Yates T.B."/>
            <person name="Jawdy S."/>
            <person name="Cereghino C."/>
            <person name="Smart L.B."/>
            <person name="Muchero W."/>
        </authorList>
    </citation>
    <scope>NUCLEOTIDE SEQUENCE</scope>
    <source>
        <tissue evidence="1">Shoot tip</tissue>
    </source>
</reference>
<accession>A0A9Q0WCY2</accession>
<comment type="caution">
    <text evidence="1">The sequence shown here is derived from an EMBL/GenBank/DDBJ whole genome shotgun (WGS) entry which is preliminary data.</text>
</comment>
<reference evidence="1" key="1">
    <citation type="submission" date="2022-11" db="EMBL/GenBank/DDBJ databases">
        <authorList>
            <person name="Hyden B.L."/>
            <person name="Feng K."/>
            <person name="Yates T."/>
            <person name="Jawdy S."/>
            <person name="Smart L.B."/>
            <person name="Muchero W."/>
        </authorList>
    </citation>
    <scope>NUCLEOTIDE SEQUENCE</scope>
    <source>
        <tissue evidence="1">Shoot tip</tissue>
    </source>
</reference>
<protein>
    <submittedName>
        <fullName evidence="1">Uncharacterized protein</fullName>
    </submittedName>
</protein>
<dbReference type="AlphaFoldDB" id="A0A9Q0WCY2"/>
<feature type="non-terminal residue" evidence="1">
    <location>
        <position position="43"/>
    </location>
</feature>
<gene>
    <name evidence="1" type="ORF">OIU74_023739</name>
</gene>
<dbReference type="Proteomes" id="UP001151752">
    <property type="component" value="Chromosome 12"/>
</dbReference>
<organism evidence="1 2">
    <name type="scientific">Salix koriyanagi</name>
    <dbReference type="NCBI Taxonomy" id="2511006"/>
    <lineage>
        <taxon>Eukaryota</taxon>
        <taxon>Viridiplantae</taxon>
        <taxon>Streptophyta</taxon>
        <taxon>Embryophyta</taxon>
        <taxon>Tracheophyta</taxon>
        <taxon>Spermatophyta</taxon>
        <taxon>Magnoliopsida</taxon>
        <taxon>eudicotyledons</taxon>
        <taxon>Gunneridae</taxon>
        <taxon>Pentapetalae</taxon>
        <taxon>rosids</taxon>
        <taxon>fabids</taxon>
        <taxon>Malpighiales</taxon>
        <taxon>Salicaceae</taxon>
        <taxon>Saliceae</taxon>
        <taxon>Salix</taxon>
    </lineage>
</organism>